<organism evidence="1 2">
    <name type="scientific">Drosophila hydei</name>
    <name type="common">Fruit fly</name>
    <dbReference type="NCBI Taxonomy" id="7224"/>
    <lineage>
        <taxon>Eukaryota</taxon>
        <taxon>Metazoa</taxon>
        <taxon>Ecdysozoa</taxon>
        <taxon>Arthropoda</taxon>
        <taxon>Hexapoda</taxon>
        <taxon>Insecta</taxon>
        <taxon>Pterygota</taxon>
        <taxon>Neoptera</taxon>
        <taxon>Endopterygota</taxon>
        <taxon>Diptera</taxon>
        <taxon>Brachycera</taxon>
        <taxon>Muscomorpha</taxon>
        <taxon>Ephydroidea</taxon>
        <taxon>Drosophilidae</taxon>
        <taxon>Drosophila</taxon>
    </lineage>
</organism>
<sequence>MLHSRTLLDMDPESQQSEAFLFLEPGNINLPVKLGANNVMTERRTGPRHIIFVKCDSPQRRNVEVDLNFMPPSIKQLYGLICSKYSDYSFVYALSAQLNQDCVPMECYVYLKMALLSSLASLELDEMRAPISLCIISNDSYMAHLLLHHIGQLAPRFIGPHEGGQQPIQHTALSSRYKWAMASPLLLAQQGVYYAGDWNRLTSAQTEELEKCMENGSVPVPQLQSEQPLNAAIWTYWQPENAANQSTAFAKLCPIFGLPVYMDAQANNTLWDFVLGQHQRDVQDEIHDVFNIPKDDIRTMVSFLHQRQVAFTGEAEQLLQKYYVVSRIEQPTAFSSKTYVVLKQFAESIAKLSMRLLVLEADVAVAIFHCENFVRSIFGAGNCPPPAVVNLNVISRVDPYMNEFARWLYQYLDRYEDDMGIDKAQPKRQRIDSF</sequence>
<reference evidence="2" key="1">
    <citation type="submission" date="2025-08" db="UniProtKB">
        <authorList>
            <consortium name="RefSeq"/>
        </authorList>
    </citation>
    <scope>IDENTIFICATION</scope>
    <source>
        <strain evidence="2">15085-1641.00</strain>
        <tissue evidence="2">Whole body</tissue>
    </source>
</reference>
<dbReference type="OMA" id="MICERFI"/>
<dbReference type="InterPro" id="IPR027417">
    <property type="entry name" value="P-loop_NTPase"/>
</dbReference>
<accession>A0A6J2SW33</accession>
<dbReference type="KEGG" id="dhe:111598246"/>
<dbReference type="GeneID" id="111598246"/>
<dbReference type="Gene3D" id="3.40.50.300">
    <property type="entry name" value="P-loop containing nucleotide triphosphate hydrolases"/>
    <property type="match status" value="1"/>
</dbReference>
<dbReference type="OrthoDB" id="2015372at2759"/>
<evidence type="ECO:0000313" key="2">
    <source>
        <dbReference type="RefSeq" id="XP_030080089.1"/>
    </source>
</evidence>
<dbReference type="RefSeq" id="XP_030080089.1">
    <property type="nucleotide sequence ID" value="XM_030224229.1"/>
</dbReference>
<keyword evidence="1" id="KW-1185">Reference proteome</keyword>
<protein>
    <submittedName>
        <fullName evidence="2">Uncharacterized protein LOC111598246</fullName>
    </submittedName>
</protein>
<proteinExistence type="predicted"/>
<evidence type="ECO:0000313" key="1">
    <source>
        <dbReference type="Proteomes" id="UP000504633"/>
    </source>
</evidence>
<dbReference type="Proteomes" id="UP000504633">
    <property type="component" value="Unplaced"/>
</dbReference>
<gene>
    <name evidence="2" type="primary">LOC111598246</name>
</gene>
<dbReference type="CTD" id="3772646"/>
<name>A0A6J2SW33_DROHY</name>
<dbReference type="AlphaFoldDB" id="A0A6J2SW33"/>